<proteinExistence type="predicted"/>
<dbReference type="GO" id="GO:0045944">
    <property type="term" value="P:positive regulation of transcription by RNA polymerase II"/>
    <property type="evidence" value="ECO:0007669"/>
    <property type="project" value="TreeGrafter"/>
</dbReference>
<evidence type="ECO:0000313" key="10">
    <source>
        <dbReference type="Proteomes" id="UP000016923"/>
    </source>
</evidence>
<dbReference type="EMBL" id="KE148166">
    <property type="protein sequence ID" value="EPE03589.1"/>
    <property type="molecule type" value="Genomic_DNA"/>
</dbReference>
<evidence type="ECO:0000256" key="7">
    <source>
        <dbReference type="SAM" id="MobiDB-lite"/>
    </source>
</evidence>
<evidence type="ECO:0000256" key="1">
    <source>
        <dbReference type="ARBA" id="ARBA00004123"/>
    </source>
</evidence>
<dbReference type="GO" id="GO:0005634">
    <property type="term" value="C:nucleus"/>
    <property type="evidence" value="ECO:0007669"/>
    <property type="project" value="UniProtKB-SubCell"/>
</dbReference>
<dbReference type="OMA" id="YARTEIC"/>
<keyword evidence="2" id="KW-0862">Zinc</keyword>
<dbReference type="SUPFAM" id="SSF57701">
    <property type="entry name" value="Zn2/Cys6 DNA-binding domain"/>
    <property type="match status" value="1"/>
</dbReference>
<dbReference type="Proteomes" id="UP000016923">
    <property type="component" value="Unassembled WGS sequence"/>
</dbReference>
<dbReference type="AlphaFoldDB" id="S3BQH8"/>
<dbReference type="HOGENOM" id="CLU_028414_1_0_1"/>
<dbReference type="VEuPathDB" id="FungiDB:F503_01847"/>
<evidence type="ECO:0000256" key="4">
    <source>
        <dbReference type="ARBA" id="ARBA00023125"/>
    </source>
</evidence>
<dbReference type="CDD" id="cd00067">
    <property type="entry name" value="GAL4"/>
    <property type="match status" value="1"/>
</dbReference>
<sequence>MSQAEKKAPAAKKVRSRAGCTRCRRQRKRCDEQKPACARCQEVSQPCSYELNIKWGGRAFPKMLGTYAGRVQRLNNADEGGGFVYVAQPQQGLSVPRHTSDTAAVASPSTHPSHPQPTRMPAAEYTGESEYKQTFDEDDQVIDISNPETFSEEASMEPFSEEASMAVARQGRPWEIETDLLSGTDFNRPGRSLEFAPDLSRIHRFLLNHYVHDTIRLTAPSDYARTEICRSVVPMSYDQPCLLFAMMAFAARHLNSIGALPVGDSDLPGDDAEEVISDLEDRSMSSLRQQLTEPNFNQHVVALATTRTLCQSQILAAGDSWRTHLEGARAILQAASSQAKSKSKSKSNATTRGEPGNQKSPDRDQHENGEPSIQDYLASWYNNVEALAALTPLGLRRGQLEMANVLGRRNVYFDVFGGLVSDVPDLFREVGALVMERRRRMKRARENNSSNDENEEKEDEDDDNDAGDIDRSDTILSDDDIALEAESLVQNIHKRLEQDTIGNLRMDNNLLVSLSPDNMHDYAMSNASFLHTALLYLHCAVQCLPLSAPEVRHSVEQIVWCYGNMKSASALSPRVLMGTPLFTAGLWAMPDAQVAIRGYFATMGTWMRTPHNVRSSAVLEFVWSKTSSPHHHHDVLTYLDY</sequence>
<keyword evidence="3" id="KW-0805">Transcription regulation</keyword>
<evidence type="ECO:0000256" key="2">
    <source>
        <dbReference type="ARBA" id="ARBA00022833"/>
    </source>
</evidence>
<dbReference type="InterPro" id="IPR036864">
    <property type="entry name" value="Zn2-C6_fun-type_DNA-bd_sf"/>
</dbReference>
<feature type="domain" description="Zn(2)-C6 fungal-type" evidence="8">
    <location>
        <begin position="19"/>
        <end position="49"/>
    </location>
</feature>
<dbReference type="PROSITE" id="PS00463">
    <property type="entry name" value="ZN2_CY6_FUNGAL_1"/>
    <property type="match status" value="1"/>
</dbReference>
<dbReference type="GO" id="GO:0000981">
    <property type="term" value="F:DNA-binding transcription factor activity, RNA polymerase II-specific"/>
    <property type="evidence" value="ECO:0007669"/>
    <property type="project" value="InterPro"/>
</dbReference>
<feature type="region of interest" description="Disordered" evidence="7">
    <location>
        <begin position="95"/>
        <end position="121"/>
    </location>
</feature>
<dbReference type="Gene3D" id="4.10.240.10">
    <property type="entry name" value="Zn(2)-C6 fungal-type DNA-binding domain"/>
    <property type="match status" value="1"/>
</dbReference>
<feature type="compositionally biased region" description="Basic and acidic residues" evidence="7">
    <location>
        <begin position="360"/>
        <end position="369"/>
    </location>
</feature>
<evidence type="ECO:0000256" key="3">
    <source>
        <dbReference type="ARBA" id="ARBA00023015"/>
    </source>
</evidence>
<dbReference type="GO" id="GO:0008270">
    <property type="term" value="F:zinc ion binding"/>
    <property type="evidence" value="ECO:0007669"/>
    <property type="project" value="InterPro"/>
</dbReference>
<feature type="region of interest" description="Disordered" evidence="7">
    <location>
        <begin position="335"/>
        <end position="370"/>
    </location>
</feature>
<evidence type="ECO:0000256" key="6">
    <source>
        <dbReference type="ARBA" id="ARBA00023242"/>
    </source>
</evidence>
<feature type="compositionally biased region" description="Low complexity" evidence="7">
    <location>
        <begin position="107"/>
        <end position="117"/>
    </location>
</feature>
<feature type="region of interest" description="Disordered" evidence="7">
    <location>
        <begin position="1"/>
        <end position="20"/>
    </location>
</feature>
<name>S3BQH8_OPHP1</name>
<dbReference type="InterPro" id="IPR021858">
    <property type="entry name" value="Fun_TF"/>
</dbReference>
<dbReference type="GO" id="GO:0000976">
    <property type="term" value="F:transcription cis-regulatory region binding"/>
    <property type="evidence" value="ECO:0007669"/>
    <property type="project" value="TreeGrafter"/>
</dbReference>
<dbReference type="STRING" id="1262450.S3BQH8"/>
<comment type="subcellular location">
    <subcellularLocation>
        <location evidence="1">Nucleus</location>
    </subcellularLocation>
</comment>
<evidence type="ECO:0000259" key="8">
    <source>
        <dbReference type="PROSITE" id="PS50048"/>
    </source>
</evidence>
<dbReference type="Pfam" id="PF00172">
    <property type="entry name" value="Zn_clus"/>
    <property type="match status" value="1"/>
</dbReference>
<keyword evidence="10" id="KW-1185">Reference proteome</keyword>
<organism evidence="9 10">
    <name type="scientific">Ophiostoma piceae (strain UAMH 11346)</name>
    <name type="common">Sap stain fungus</name>
    <dbReference type="NCBI Taxonomy" id="1262450"/>
    <lineage>
        <taxon>Eukaryota</taxon>
        <taxon>Fungi</taxon>
        <taxon>Dikarya</taxon>
        <taxon>Ascomycota</taxon>
        <taxon>Pezizomycotina</taxon>
        <taxon>Sordariomycetes</taxon>
        <taxon>Sordariomycetidae</taxon>
        <taxon>Ophiostomatales</taxon>
        <taxon>Ophiostomataceae</taxon>
        <taxon>Ophiostoma</taxon>
    </lineage>
</organism>
<keyword evidence="6" id="KW-0539">Nucleus</keyword>
<keyword evidence="4" id="KW-0238">DNA-binding</keyword>
<feature type="compositionally biased region" description="Basic residues" evidence="7">
    <location>
        <begin position="9"/>
        <end position="20"/>
    </location>
</feature>
<dbReference type="SMART" id="SM00066">
    <property type="entry name" value="GAL4"/>
    <property type="match status" value="1"/>
</dbReference>
<keyword evidence="5" id="KW-0804">Transcription</keyword>
<reference evidence="9 10" key="1">
    <citation type="journal article" date="2013" name="BMC Genomics">
        <title>The genome and transcriptome of the pine saprophyte Ophiostoma piceae, and a comparison with the bark beetle-associated pine pathogen Grosmannia clavigera.</title>
        <authorList>
            <person name="Haridas S."/>
            <person name="Wang Y."/>
            <person name="Lim L."/>
            <person name="Massoumi Alamouti S."/>
            <person name="Jackman S."/>
            <person name="Docking R."/>
            <person name="Robertson G."/>
            <person name="Birol I."/>
            <person name="Bohlmann J."/>
            <person name="Breuil C."/>
        </authorList>
    </citation>
    <scope>NUCLEOTIDE SEQUENCE [LARGE SCALE GENOMIC DNA]</scope>
    <source>
        <strain evidence="9 10">UAMH 11346</strain>
    </source>
</reference>
<evidence type="ECO:0000313" key="9">
    <source>
        <dbReference type="EMBL" id="EPE03589.1"/>
    </source>
</evidence>
<dbReference type="PANTHER" id="PTHR37534:SF15">
    <property type="entry name" value="ZN(II)2CYS6 TRANSCRIPTION FACTOR (EUROFUNG)"/>
    <property type="match status" value="1"/>
</dbReference>
<protein>
    <submittedName>
        <fullName evidence="9">Zinc c6 finger domain protein</fullName>
    </submittedName>
</protein>
<dbReference type="InterPro" id="IPR001138">
    <property type="entry name" value="Zn2Cys6_DnaBD"/>
</dbReference>
<dbReference type="PROSITE" id="PS50048">
    <property type="entry name" value="ZN2_CY6_FUNGAL_2"/>
    <property type="match status" value="1"/>
</dbReference>
<accession>S3BQH8</accession>
<feature type="compositionally biased region" description="Acidic residues" evidence="7">
    <location>
        <begin position="452"/>
        <end position="467"/>
    </location>
</feature>
<feature type="region of interest" description="Disordered" evidence="7">
    <location>
        <begin position="441"/>
        <end position="473"/>
    </location>
</feature>
<gene>
    <name evidence="9" type="ORF">F503_01847</name>
</gene>
<dbReference type="Pfam" id="PF11951">
    <property type="entry name" value="Fungal_trans_2"/>
    <property type="match status" value="1"/>
</dbReference>
<dbReference type="eggNOG" id="ENOG502QW7R">
    <property type="taxonomic scope" value="Eukaryota"/>
</dbReference>
<dbReference type="PANTHER" id="PTHR37534">
    <property type="entry name" value="TRANSCRIPTIONAL ACTIVATOR PROTEIN UGA3"/>
    <property type="match status" value="1"/>
</dbReference>
<evidence type="ECO:0000256" key="5">
    <source>
        <dbReference type="ARBA" id="ARBA00023163"/>
    </source>
</evidence>
<dbReference type="OrthoDB" id="288726at2759"/>